<dbReference type="GeneID" id="19904099"/>
<keyword evidence="4" id="KW-1185">Reference proteome</keyword>
<dbReference type="OrthoDB" id="361029at2759"/>
<evidence type="ECO:0000313" key="4">
    <source>
        <dbReference type="Proteomes" id="UP000016924"/>
    </source>
</evidence>
<dbReference type="InterPro" id="IPR029026">
    <property type="entry name" value="tRNA_m1G_MTases_N"/>
</dbReference>
<dbReference type="CDD" id="cd18086">
    <property type="entry name" value="HsC9orf114-like"/>
    <property type="match status" value="1"/>
</dbReference>
<gene>
    <name evidence="3" type="ORF">W97_06788</name>
</gene>
<dbReference type="STRING" id="1168221.R7Z0D2"/>
<comment type="similarity">
    <text evidence="1">Belongs to the class IV-like SAM-binding methyltransferase superfamily.</text>
</comment>
<dbReference type="Pfam" id="PF02598">
    <property type="entry name" value="Methyltrn_RNA_3"/>
    <property type="match status" value="1"/>
</dbReference>
<dbReference type="AlphaFoldDB" id="R7Z0D2"/>
<dbReference type="InterPro" id="IPR029028">
    <property type="entry name" value="Alpha/beta_knot_MTases"/>
</dbReference>
<dbReference type="OMA" id="FFPIHKD"/>
<evidence type="ECO:0000256" key="1">
    <source>
        <dbReference type="ARBA" id="ARBA00009841"/>
    </source>
</evidence>
<dbReference type="HOGENOM" id="CLU_017233_2_0_1"/>
<evidence type="ECO:0000256" key="2">
    <source>
        <dbReference type="SAM" id="MobiDB-lite"/>
    </source>
</evidence>
<proteinExistence type="inferred from homology"/>
<accession>R7Z0D2</accession>
<dbReference type="Gene3D" id="3.40.1280.10">
    <property type="match status" value="2"/>
</dbReference>
<organism evidence="3 4">
    <name type="scientific">Coniosporium apollinis (strain CBS 100218)</name>
    <name type="common">Rock-inhabiting black yeast</name>
    <dbReference type="NCBI Taxonomy" id="1168221"/>
    <lineage>
        <taxon>Eukaryota</taxon>
        <taxon>Fungi</taxon>
        <taxon>Dikarya</taxon>
        <taxon>Ascomycota</taxon>
        <taxon>Pezizomycotina</taxon>
        <taxon>Dothideomycetes</taxon>
        <taxon>Dothideomycetes incertae sedis</taxon>
        <taxon>Coniosporium</taxon>
    </lineage>
</organism>
<feature type="region of interest" description="Disordered" evidence="2">
    <location>
        <begin position="1"/>
        <end position="33"/>
    </location>
</feature>
<dbReference type="Proteomes" id="UP000016924">
    <property type="component" value="Unassembled WGS sequence"/>
</dbReference>
<dbReference type="EMBL" id="JH767589">
    <property type="protein sequence ID" value="EON67645.1"/>
    <property type="molecule type" value="Genomic_DNA"/>
</dbReference>
<dbReference type="PANTHER" id="PTHR12150:SF13">
    <property type="entry name" value="METHYLTRANSFERASE C9ORF114-RELATED"/>
    <property type="match status" value="1"/>
</dbReference>
<dbReference type="eggNOG" id="KOG3925">
    <property type="taxonomic scope" value="Eukaryota"/>
</dbReference>
<dbReference type="PANTHER" id="PTHR12150">
    <property type="entry name" value="CLASS IV SAM-BINDING METHYLTRANSFERASE-RELATED"/>
    <property type="match status" value="1"/>
</dbReference>
<name>R7Z0D2_CONA1</name>
<dbReference type="SUPFAM" id="SSF75217">
    <property type="entry name" value="alpha/beta knot"/>
    <property type="match status" value="1"/>
</dbReference>
<feature type="compositionally biased region" description="Basic residues" evidence="2">
    <location>
        <begin position="1"/>
        <end position="14"/>
    </location>
</feature>
<dbReference type="InterPro" id="IPR003750">
    <property type="entry name" value="Put_MeTrfase-C9orf114-like"/>
</dbReference>
<evidence type="ECO:0008006" key="5">
    <source>
        <dbReference type="Google" id="ProtNLM"/>
    </source>
</evidence>
<protein>
    <recommendedName>
        <fullName evidence="5">DUF171-domain-containing protein</fullName>
    </recommendedName>
</protein>
<feature type="region of interest" description="Disordered" evidence="2">
    <location>
        <begin position="249"/>
        <end position="273"/>
    </location>
</feature>
<sequence length="432" mass="45858">MATHQNSKKRKRGVVLHQNPPATSNGLDTSKPTAVFKPSAGGRQWTLSIAVPGSIVASVSTPDLKARLASQIARAASVFCVDEIVVFDDGQSHANTAPSSYEDPRRAYLRQKDEEEGYEGYTDPDHYLFHVLSYMECPPYLRKELFGFHKNLEKAGMLHSLDLPHHLKAHEWCPYREGVTIGPASPHSYDGGGGGGGEDDATASIATKKQKRKRTADGAAAAASATAVHTGLPNPVTVPISIPPTTRLTLRFDRSDPPASPSEPLTATPVDPAAPRTQGGYYWGYSVRQAASLSAVYTDCPFSGGYDVSIGTSERGVPLSSILPAPGRDVVDADADADTDAEAGTAKLPRTFNHLILFFGGLAGLEAAVEADAALRERGIGKESAGEAFDYWVNLVPGQGSRTIRAEEAVWCGLMGVAGYVQGQGRAAEVEG</sequence>
<evidence type="ECO:0000313" key="3">
    <source>
        <dbReference type="EMBL" id="EON67645.1"/>
    </source>
</evidence>
<feature type="compositionally biased region" description="Polar residues" evidence="2">
    <location>
        <begin position="20"/>
        <end position="32"/>
    </location>
</feature>
<dbReference type="RefSeq" id="XP_007782962.1">
    <property type="nucleotide sequence ID" value="XM_007784772.1"/>
</dbReference>
<reference evidence="4" key="1">
    <citation type="submission" date="2012-06" db="EMBL/GenBank/DDBJ databases">
        <title>The genome sequence of Coniosporium apollinis CBS 100218.</title>
        <authorList>
            <consortium name="The Broad Institute Genome Sequencing Platform"/>
            <person name="Cuomo C."/>
            <person name="Gorbushina A."/>
            <person name="Noack S."/>
            <person name="Walker B."/>
            <person name="Young S.K."/>
            <person name="Zeng Q."/>
            <person name="Gargeya S."/>
            <person name="Fitzgerald M."/>
            <person name="Haas B."/>
            <person name="Abouelleil A."/>
            <person name="Alvarado L."/>
            <person name="Arachchi H.M."/>
            <person name="Berlin A.M."/>
            <person name="Chapman S.B."/>
            <person name="Goldberg J."/>
            <person name="Griggs A."/>
            <person name="Gujja S."/>
            <person name="Hansen M."/>
            <person name="Howarth C."/>
            <person name="Imamovic A."/>
            <person name="Larimer J."/>
            <person name="McCowan C."/>
            <person name="Montmayeur A."/>
            <person name="Murphy C."/>
            <person name="Neiman D."/>
            <person name="Pearson M."/>
            <person name="Priest M."/>
            <person name="Roberts A."/>
            <person name="Saif S."/>
            <person name="Shea T."/>
            <person name="Sisk P."/>
            <person name="Sykes S."/>
            <person name="Wortman J."/>
            <person name="Nusbaum C."/>
            <person name="Birren B."/>
        </authorList>
    </citation>
    <scope>NUCLEOTIDE SEQUENCE [LARGE SCALE GENOMIC DNA]</scope>
    <source>
        <strain evidence="4">CBS 100218</strain>
    </source>
</reference>